<dbReference type="SUPFAM" id="SSF46689">
    <property type="entry name" value="Homeodomain-like"/>
    <property type="match status" value="2"/>
</dbReference>
<evidence type="ECO:0000313" key="7">
    <source>
        <dbReference type="Proteomes" id="UP000317573"/>
    </source>
</evidence>
<organism evidence="6 7">
    <name type="scientific">Rhodococcus rhodochrous J45</name>
    <dbReference type="NCBI Taxonomy" id="935266"/>
    <lineage>
        <taxon>Bacteria</taxon>
        <taxon>Bacillati</taxon>
        <taxon>Actinomycetota</taxon>
        <taxon>Actinomycetes</taxon>
        <taxon>Mycobacteriales</taxon>
        <taxon>Nocardiaceae</taxon>
        <taxon>Rhodococcus</taxon>
    </lineage>
</organism>
<evidence type="ECO:0000259" key="5">
    <source>
        <dbReference type="PROSITE" id="PS50977"/>
    </source>
</evidence>
<keyword evidence="3" id="KW-0804">Transcription</keyword>
<dbReference type="EMBL" id="VLJT01000017">
    <property type="protein sequence ID" value="TWH16934.1"/>
    <property type="molecule type" value="Genomic_DNA"/>
</dbReference>
<evidence type="ECO:0000313" key="6">
    <source>
        <dbReference type="EMBL" id="TWH16934.1"/>
    </source>
</evidence>
<evidence type="ECO:0000256" key="2">
    <source>
        <dbReference type="ARBA" id="ARBA00023125"/>
    </source>
</evidence>
<comment type="caution">
    <text evidence="6">The sequence shown here is derived from an EMBL/GenBank/DDBJ whole genome shotgun (WGS) entry which is preliminary data.</text>
</comment>
<dbReference type="InterPro" id="IPR001647">
    <property type="entry name" value="HTH_TetR"/>
</dbReference>
<dbReference type="InterPro" id="IPR009057">
    <property type="entry name" value="Homeodomain-like_sf"/>
</dbReference>
<keyword evidence="1" id="KW-0805">Transcription regulation</keyword>
<protein>
    <submittedName>
        <fullName evidence="6">TetR family transcriptional regulator</fullName>
    </submittedName>
</protein>
<dbReference type="Pfam" id="PF00440">
    <property type="entry name" value="TetR_N"/>
    <property type="match status" value="2"/>
</dbReference>
<dbReference type="Proteomes" id="UP000317573">
    <property type="component" value="Unassembled WGS sequence"/>
</dbReference>
<gene>
    <name evidence="6" type="ORF">L618_000200000150</name>
</gene>
<dbReference type="Gene3D" id="1.10.357.10">
    <property type="entry name" value="Tetracycline Repressor, domain 2"/>
    <property type="match status" value="2"/>
</dbReference>
<feature type="DNA-binding region" description="H-T-H motif" evidence="4">
    <location>
        <begin position="242"/>
        <end position="261"/>
    </location>
</feature>
<dbReference type="PROSITE" id="PS50977">
    <property type="entry name" value="HTH_TETR_2"/>
    <property type="match status" value="2"/>
</dbReference>
<dbReference type="PANTHER" id="PTHR30055:SF234">
    <property type="entry name" value="HTH-TYPE TRANSCRIPTIONAL REGULATOR BETI"/>
    <property type="match status" value="1"/>
</dbReference>
<feature type="domain" description="HTH tetR-type" evidence="5">
    <location>
        <begin position="16"/>
        <end position="76"/>
    </location>
</feature>
<evidence type="ECO:0000256" key="3">
    <source>
        <dbReference type="ARBA" id="ARBA00023163"/>
    </source>
</evidence>
<name>A0A562E5G3_RHORH</name>
<sequence length="422" mass="46199">MVGKTSPDTGRRTRPKDRRARIAAAAAVAFAERGYHGVSVEDIATEVGVTKSALYRHFPGKYALFLNSALMLIDSLEGALDSVPDDPARDPRETLRAQMSAIIAVTIEQRRSAGIYRWERRYLRKEDRPAIRERSWAVNARIRRPLQQIRPDLSDEDAFVLVAAMLSTIGSITVHNLTLPPRYMEQLLLDACTALAETRFSPAPAAPERVAAADRPGQDNMRENLLRSAVGLFHQRGYNEVAVEDIAATVGLPASGIYRYFVSKSDILAAAFHRAADRLETAVAAGTAAASDPEDALRSLVSIYVDLSFSQRELMSVYFAELVNVPDASRADLRLRQRANVEQWSSYLQAICDGLSAADARFLMYAAINLVPDLGVLLGTSAAQQQAENIHRCMLAVLLSRSGQRLGHGEDAPCTPTIGSAH</sequence>
<keyword evidence="2 4" id="KW-0238">DNA-binding</keyword>
<dbReference type="PRINTS" id="PR00455">
    <property type="entry name" value="HTHTETR"/>
</dbReference>
<dbReference type="GO" id="GO:0000976">
    <property type="term" value="F:transcription cis-regulatory region binding"/>
    <property type="evidence" value="ECO:0007669"/>
    <property type="project" value="TreeGrafter"/>
</dbReference>
<feature type="DNA-binding region" description="H-T-H motif" evidence="4">
    <location>
        <begin position="39"/>
        <end position="58"/>
    </location>
</feature>
<dbReference type="PANTHER" id="PTHR30055">
    <property type="entry name" value="HTH-TYPE TRANSCRIPTIONAL REGULATOR RUTR"/>
    <property type="match status" value="1"/>
</dbReference>
<evidence type="ECO:0000256" key="1">
    <source>
        <dbReference type="ARBA" id="ARBA00023015"/>
    </source>
</evidence>
<feature type="domain" description="HTH tetR-type" evidence="5">
    <location>
        <begin position="219"/>
        <end position="279"/>
    </location>
</feature>
<accession>A0A562E5G3</accession>
<dbReference type="InterPro" id="IPR050109">
    <property type="entry name" value="HTH-type_TetR-like_transc_reg"/>
</dbReference>
<reference evidence="6 7" key="1">
    <citation type="submission" date="2019-07" db="EMBL/GenBank/DDBJ databases">
        <title>Genome sequencing of lignin-degrading bacterial isolates.</title>
        <authorList>
            <person name="Gladden J."/>
        </authorList>
    </citation>
    <scope>NUCLEOTIDE SEQUENCE [LARGE SCALE GENOMIC DNA]</scope>
    <source>
        <strain evidence="6 7">J45</strain>
    </source>
</reference>
<dbReference type="Gene3D" id="1.10.10.60">
    <property type="entry name" value="Homeodomain-like"/>
    <property type="match status" value="2"/>
</dbReference>
<proteinExistence type="predicted"/>
<dbReference type="AlphaFoldDB" id="A0A562E5G3"/>
<evidence type="ECO:0000256" key="4">
    <source>
        <dbReference type="PROSITE-ProRule" id="PRU00335"/>
    </source>
</evidence>
<dbReference type="GO" id="GO:0003700">
    <property type="term" value="F:DNA-binding transcription factor activity"/>
    <property type="evidence" value="ECO:0007669"/>
    <property type="project" value="TreeGrafter"/>
</dbReference>